<evidence type="ECO:0000313" key="2">
    <source>
        <dbReference type="Proteomes" id="UP000075243"/>
    </source>
</evidence>
<reference evidence="1" key="1">
    <citation type="journal article" date="2012" name="Nat. Biotechnol.">
        <title>Draft genome sequence of pigeonpea (Cajanus cajan), an orphan legume crop of resource-poor farmers.</title>
        <authorList>
            <person name="Varshney R.K."/>
            <person name="Chen W."/>
            <person name="Li Y."/>
            <person name="Bharti A.K."/>
            <person name="Saxena R.K."/>
            <person name="Schlueter J.A."/>
            <person name="Donoghue M.T."/>
            <person name="Azam S."/>
            <person name="Fan G."/>
            <person name="Whaley A.M."/>
            <person name="Farmer A.D."/>
            <person name="Sheridan J."/>
            <person name="Iwata A."/>
            <person name="Tuteja R."/>
            <person name="Penmetsa R.V."/>
            <person name="Wu W."/>
            <person name="Upadhyaya H.D."/>
            <person name="Yang S.P."/>
            <person name="Shah T."/>
            <person name="Saxena K.B."/>
            <person name="Michael T."/>
            <person name="McCombie W.R."/>
            <person name="Yang B."/>
            <person name="Zhang G."/>
            <person name="Yang H."/>
            <person name="Wang J."/>
            <person name="Spillane C."/>
            <person name="Cook D.R."/>
            <person name="May G.D."/>
            <person name="Xu X."/>
            <person name="Jackson S.A."/>
        </authorList>
    </citation>
    <scope>NUCLEOTIDE SEQUENCE [LARGE SCALE GENOMIC DNA]</scope>
</reference>
<dbReference type="EMBL" id="KQ483436">
    <property type="protein sequence ID" value="KYP51532.1"/>
    <property type="molecule type" value="Genomic_DNA"/>
</dbReference>
<evidence type="ECO:0008006" key="3">
    <source>
        <dbReference type="Google" id="ProtNLM"/>
    </source>
</evidence>
<sequence>MASPGPILSISGTLTITTEKLNGKNYLSWAAFVELWFLGQGYHNHLEMEDTEGSDESRAKWKKLDFQLCVVLW</sequence>
<dbReference type="Gramene" id="C.cajan_25319.t">
    <property type="protein sequence ID" value="C.cajan_25319.t.cds1"/>
    <property type="gene ID" value="C.cajan_25319"/>
</dbReference>
<evidence type="ECO:0000313" key="1">
    <source>
        <dbReference type="EMBL" id="KYP51532.1"/>
    </source>
</evidence>
<gene>
    <name evidence="1" type="ORF">KK1_026558</name>
</gene>
<accession>A0A151S9R1</accession>
<keyword evidence="2" id="KW-1185">Reference proteome</keyword>
<protein>
    <recommendedName>
        <fullName evidence="3">Retrotransposon Copia-like N-terminal domain-containing protein</fullName>
    </recommendedName>
</protein>
<dbReference type="Proteomes" id="UP000075243">
    <property type="component" value="Unassembled WGS sequence"/>
</dbReference>
<dbReference type="AlphaFoldDB" id="A0A151S9R1"/>
<name>A0A151S9R1_CAJCA</name>
<proteinExistence type="predicted"/>
<organism evidence="1 2">
    <name type="scientific">Cajanus cajan</name>
    <name type="common">Pigeon pea</name>
    <name type="synonym">Cajanus indicus</name>
    <dbReference type="NCBI Taxonomy" id="3821"/>
    <lineage>
        <taxon>Eukaryota</taxon>
        <taxon>Viridiplantae</taxon>
        <taxon>Streptophyta</taxon>
        <taxon>Embryophyta</taxon>
        <taxon>Tracheophyta</taxon>
        <taxon>Spermatophyta</taxon>
        <taxon>Magnoliopsida</taxon>
        <taxon>eudicotyledons</taxon>
        <taxon>Gunneridae</taxon>
        <taxon>Pentapetalae</taxon>
        <taxon>rosids</taxon>
        <taxon>fabids</taxon>
        <taxon>Fabales</taxon>
        <taxon>Fabaceae</taxon>
        <taxon>Papilionoideae</taxon>
        <taxon>50 kb inversion clade</taxon>
        <taxon>NPAAA clade</taxon>
        <taxon>indigoferoid/millettioid clade</taxon>
        <taxon>Phaseoleae</taxon>
        <taxon>Cajanus</taxon>
    </lineage>
</organism>